<dbReference type="InterPro" id="IPR014776">
    <property type="entry name" value="4pyrrole_Mease_sub2"/>
</dbReference>
<protein>
    <submittedName>
        <fullName evidence="7">Precorrin-6A synthase (Deacetylating)</fullName>
    </submittedName>
</protein>
<evidence type="ECO:0000256" key="2">
    <source>
        <dbReference type="ARBA" id="ARBA00022573"/>
    </source>
</evidence>
<dbReference type="Proteomes" id="UP001156903">
    <property type="component" value="Unassembled WGS sequence"/>
</dbReference>
<evidence type="ECO:0000256" key="3">
    <source>
        <dbReference type="ARBA" id="ARBA00022603"/>
    </source>
</evidence>
<evidence type="ECO:0000256" key="4">
    <source>
        <dbReference type="ARBA" id="ARBA00022679"/>
    </source>
</evidence>
<dbReference type="Pfam" id="PF00590">
    <property type="entry name" value="TP_methylase"/>
    <property type="match status" value="1"/>
</dbReference>
<sequence>MKIHLSLIGMGAGHPDHITRQGVAALQRAQLVLVPRKGADKADKADLADLRLALCRELLPEGAATIAPFDMPVREGADTDYLGAVDRWHDAIAQVWLDTIARHLPAGGEVALLVWGDPSLYDSTLRIARRLAPRVDLTTTVVPGITALQALTAAHAIPLNDINAPVLITTGRQLRERGWPDSADTVAVMLDGQCAFQTLDPAGLHIWWGAYLGLPHQLCISGPLAEAGPAILRERAQARARHGWLMDTYLLRRAPDKETSHAH</sequence>
<dbReference type="Gene3D" id="3.30.950.10">
    <property type="entry name" value="Methyltransferase, Cobalt-precorrin-4 Transmethylase, Domain 2"/>
    <property type="match status" value="1"/>
</dbReference>
<keyword evidence="4" id="KW-0808">Transferase</keyword>
<dbReference type="PANTHER" id="PTHR43467">
    <property type="entry name" value="COBALT-PRECORRIN-2 C(20)-METHYLTRANSFERASE"/>
    <property type="match status" value="1"/>
</dbReference>
<gene>
    <name evidence="7" type="primary">cobF</name>
    <name evidence="7" type="ORF">GCM10007935_43510</name>
</gene>
<dbReference type="RefSeq" id="WP_284309540.1">
    <property type="nucleotide sequence ID" value="NZ_BSPB01000100.1"/>
</dbReference>
<keyword evidence="3" id="KW-0489">Methyltransferase</keyword>
<proteinExistence type="predicted"/>
<dbReference type="InterPro" id="IPR000878">
    <property type="entry name" value="4pyrrol_Mease"/>
</dbReference>
<dbReference type="CDD" id="cd11643">
    <property type="entry name" value="Precorrin-6A-synthase"/>
    <property type="match status" value="1"/>
</dbReference>
<comment type="caution">
    <text evidence="7">The sequence shown here is derived from an EMBL/GenBank/DDBJ whole genome shotgun (WGS) entry which is preliminary data.</text>
</comment>
<keyword evidence="5" id="KW-0949">S-adenosyl-L-methionine</keyword>
<dbReference type="InterPro" id="IPR014777">
    <property type="entry name" value="4pyrrole_Mease_sub1"/>
</dbReference>
<feature type="domain" description="Tetrapyrrole methylase" evidence="6">
    <location>
        <begin position="5"/>
        <end position="227"/>
    </location>
</feature>
<accession>A0ABQ6CAD2</accession>
<evidence type="ECO:0000259" key="6">
    <source>
        <dbReference type="Pfam" id="PF00590"/>
    </source>
</evidence>
<reference evidence="8" key="1">
    <citation type="journal article" date="2019" name="Int. J. Syst. Evol. Microbiol.">
        <title>The Global Catalogue of Microorganisms (GCM) 10K type strain sequencing project: providing services to taxonomists for standard genome sequencing and annotation.</title>
        <authorList>
            <consortium name="The Broad Institute Genomics Platform"/>
            <consortium name="The Broad Institute Genome Sequencing Center for Infectious Disease"/>
            <person name="Wu L."/>
            <person name="Ma J."/>
        </authorList>
    </citation>
    <scope>NUCLEOTIDE SEQUENCE [LARGE SCALE GENOMIC DNA]</scope>
    <source>
        <strain evidence="8">NBRC 109341</strain>
    </source>
</reference>
<dbReference type="NCBIfam" id="TIGR02434">
    <property type="entry name" value="CobF"/>
    <property type="match status" value="1"/>
</dbReference>
<organism evidence="7 8">
    <name type="scientific">Hydrogenophaga electricum</name>
    <dbReference type="NCBI Taxonomy" id="1230953"/>
    <lineage>
        <taxon>Bacteria</taxon>
        <taxon>Pseudomonadati</taxon>
        <taxon>Pseudomonadota</taxon>
        <taxon>Betaproteobacteria</taxon>
        <taxon>Burkholderiales</taxon>
        <taxon>Comamonadaceae</taxon>
        <taxon>Hydrogenophaga</taxon>
    </lineage>
</organism>
<name>A0ABQ6CAD2_9BURK</name>
<evidence type="ECO:0000256" key="1">
    <source>
        <dbReference type="ARBA" id="ARBA00004953"/>
    </source>
</evidence>
<keyword evidence="2" id="KW-0169">Cobalamin biosynthesis</keyword>
<dbReference type="PIRSF" id="PIRSF036525">
    <property type="entry name" value="CobF"/>
    <property type="match status" value="1"/>
</dbReference>
<dbReference type="SUPFAM" id="SSF53790">
    <property type="entry name" value="Tetrapyrrole methylase"/>
    <property type="match status" value="1"/>
</dbReference>
<dbReference type="Gene3D" id="3.40.1010.10">
    <property type="entry name" value="Cobalt-precorrin-4 Transmethylase, Domain 1"/>
    <property type="match status" value="1"/>
</dbReference>
<dbReference type="PANTHER" id="PTHR43467:SF1">
    <property type="entry name" value="PRECORRIN-6A SYNTHASE [DEACETYLATING]"/>
    <property type="match status" value="1"/>
</dbReference>
<keyword evidence="8" id="KW-1185">Reference proteome</keyword>
<dbReference type="InterPro" id="IPR035996">
    <property type="entry name" value="4pyrrol_Methylase_sf"/>
</dbReference>
<evidence type="ECO:0000256" key="5">
    <source>
        <dbReference type="ARBA" id="ARBA00022691"/>
    </source>
</evidence>
<evidence type="ECO:0000313" key="8">
    <source>
        <dbReference type="Proteomes" id="UP001156903"/>
    </source>
</evidence>
<dbReference type="InterPro" id="IPR012797">
    <property type="entry name" value="CobF"/>
</dbReference>
<evidence type="ECO:0000313" key="7">
    <source>
        <dbReference type="EMBL" id="GLS16905.1"/>
    </source>
</evidence>
<dbReference type="EMBL" id="BSPB01000100">
    <property type="protein sequence ID" value="GLS16905.1"/>
    <property type="molecule type" value="Genomic_DNA"/>
</dbReference>
<comment type="pathway">
    <text evidence="1">Cofactor biosynthesis; adenosylcobalamin biosynthesis.</text>
</comment>